<comment type="subcellular location">
    <subcellularLocation>
        <location evidence="2">Secreted</location>
    </subcellularLocation>
</comment>
<evidence type="ECO:0000256" key="4">
    <source>
        <dbReference type="ARBA" id="ARBA00022723"/>
    </source>
</evidence>
<keyword evidence="4" id="KW-0479">Metal-binding</keyword>
<evidence type="ECO:0000313" key="20">
    <source>
        <dbReference type="Proteomes" id="UP000092154"/>
    </source>
</evidence>
<dbReference type="GO" id="GO:0004497">
    <property type="term" value="F:monooxygenase activity"/>
    <property type="evidence" value="ECO:0007669"/>
    <property type="project" value="UniProtKB-KW"/>
</dbReference>
<name>A0A1B7MM17_9AGAM</name>
<feature type="region of interest" description="Disordered" evidence="16">
    <location>
        <begin position="248"/>
        <end position="269"/>
    </location>
</feature>
<dbReference type="CDD" id="cd21175">
    <property type="entry name" value="LPMO_AA9"/>
    <property type="match status" value="1"/>
</dbReference>
<dbReference type="GO" id="GO:0046872">
    <property type="term" value="F:metal ion binding"/>
    <property type="evidence" value="ECO:0007669"/>
    <property type="project" value="UniProtKB-KW"/>
</dbReference>
<keyword evidence="5" id="KW-0732">Signal</keyword>
<keyword evidence="17" id="KW-0472">Membrane</keyword>
<dbReference type="PANTHER" id="PTHR33353:SF10">
    <property type="entry name" value="ENDO-BETA-1,4-GLUCANASE D"/>
    <property type="match status" value="1"/>
</dbReference>
<accession>A0A1B7MM17</accession>
<evidence type="ECO:0000256" key="9">
    <source>
        <dbReference type="ARBA" id="ARBA00023033"/>
    </source>
</evidence>
<organism evidence="19 20">
    <name type="scientific">Rhizopogon vinicolor AM-OR11-026</name>
    <dbReference type="NCBI Taxonomy" id="1314800"/>
    <lineage>
        <taxon>Eukaryota</taxon>
        <taxon>Fungi</taxon>
        <taxon>Dikarya</taxon>
        <taxon>Basidiomycota</taxon>
        <taxon>Agaricomycotina</taxon>
        <taxon>Agaricomycetes</taxon>
        <taxon>Agaricomycetidae</taxon>
        <taxon>Boletales</taxon>
        <taxon>Suillineae</taxon>
        <taxon>Rhizopogonaceae</taxon>
        <taxon>Rhizopogon</taxon>
    </lineage>
</organism>
<feature type="non-terminal residue" evidence="19">
    <location>
        <position position="1"/>
    </location>
</feature>
<evidence type="ECO:0000256" key="7">
    <source>
        <dbReference type="ARBA" id="ARBA00023002"/>
    </source>
</evidence>
<keyword evidence="6" id="KW-0136">Cellulose degradation</keyword>
<evidence type="ECO:0000313" key="19">
    <source>
        <dbReference type="EMBL" id="OAX33653.1"/>
    </source>
</evidence>
<dbReference type="STRING" id="1314800.A0A1B7MM17"/>
<keyword evidence="20" id="KW-1185">Reference proteome</keyword>
<dbReference type="OrthoDB" id="4849160at2759"/>
<evidence type="ECO:0000256" key="13">
    <source>
        <dbReference type="ARBA" id="ARBA00044502"/>
    </source>
</evidence>
<dbReference type="InParanoid" id="A0A1B7MM17"/>
<comment type="cofactor">
    <cofactor evidence="1">
        <name>Cu(2+)</name>
        <dbReference type="ChEBI" id="CHEBI:29036"/>
    </cofactor>
</comment>
<evidence type="ECO:0000259" key="18">
    <source>
        <dbReference type="Pfam" id="PF03443"/>
    </source>
</evidence>
<feature type="transmembrane region" description="Helical" evidence="17">
    <location>
        <begin position="289"/>
        <end position="311"/>
    </location>
</feature>
<evidence type="ECO:0000256" key="17">
    <source>
        <dbReference type="SAM" id="Phobius"/>
    </source>
</evidence>
<keyword evidence="8" id="KW-0186">Copper</keyword>
<keyword evidence="3" id="KW-0964">Secreted</keyword>
<evidence type="ECO:0000256" key="14">
    <source>
        <dbReference type="ARBA" id="ARBA00045077"/>
    </source>
</evidence>
<comment type="similarity">
    <text evidence="13">Belongs to the polysaccharide monooxygenase AA9 family.</text>
</comment>
<evidence type="ECO:0000256" key="5">
    <source>
        <dbReference type="ARBA" id="ARBA00022729"/>
    </source>
</evidence>
<evidence type="ECO:0000256" key="15">
    <source>
        <dbReference type="ARBA" id="ARBA00047174"/>
    </source>
</evidence>
<evidence type="ECO:0000256" key="3">
    <source>
        <dbReference type="ARBA" id="ARBA00022525"/>
    </source>
</evidence>
<proteinExistence type="inferred from homology"/>
<keyword evidence="7" id="KW-0560">Oxidoreductase</keyword>
<evidence type="ECO:0000256" key="2">
    <source>
        <dbReference type="ARBA" id="ARBA00004613"/>
    </source>
</evidence>
<keyword evidence="17" id="KW-0812">Transmembrane</keyword>
<keyword evidence="10" id="KW-1015">Disulfide bond</keyword>
<keyword evidence="12" id="KW-0624">Polysaccharide degradation</keyword>
<evidence type="ECO:0000256" key="11">
    <source>
        <dbReference type="ARBA" id="ARBA00023277"/>
    </source>
</evidence>
<dbReference type="GO" id="GO:0005576">
    <property type="term" value="C:extracellular region"/>
    <property type="evidence" value="ECO:0007669"/>
    <property type="project" value="UniProtKB-SubCell"/>
</dbReference>
<keyword evidence="17" id="KW-1133">Transmembrane helix</keyword>
<dbReference type="Proteomes" id="UP000092154">
    <property type="component" value="Unassembled WGS sequence"/>
</dbReference>
<sequence length="312" mass="33036">LISAFVIPALVSAHGFVQQVTIDGIVYQENNLNVATPAPSIIRLVSTNSPVQGTTNPAINCGQDAQFASLSGSVNPGSQVQCLWVGGTDGSSNWSHNTGPLMHYMAMCEGSCSTYNSTNAEWFKISELGLEADGITWYQAALDSRAPVNVTIPSTIAPGDYLLRSEIISLQNAVTEGGAEFYPCCIQLNVGGDQTQGPTSSEVCTFPGCYSDTDPGILTPNINNPPIQYIFPGPPVASFANTNPSSSVSSLTPTAPSSTPAESVSSSSGAHLSTTLSRTSAGGVYDTTFFFAFFISNFFWEFIYNSLYMMFS</sequence>
<dbReference type="InterPro" id="IPR049892">
    <property type="entry name" value="AA9"/>
</dbReference>
<dbReference type="EC" id="1.14.99.56" evidence="15"/>
<evidence type="ECO:0000256" key="10">
    <source>
        <dbReference type="ARBA" id="ARBA00023157"/>
    </source>
</evidence>
<evidence type="ECO:0000256" key="8">
    <source>
        <dbReference type="ARBA" id="ARBA00023008"/>
    </source>
</evidence>
<evidence type="ECO:0000256" key="16">
    <source>
        <dbReference type="SAM" id="MobiDB-lite"/>
    </source>
</evidence>
<dbReference type="Gene3D" id="2.70.50.70">
    <property type="match status" value="1"/>
</dbReference>
<protein>
    <recommendedName>
        <fullName evidence="15">lytic cellulose monooxygenase (C4-dehydrogenating)</fullName>
        <ecNumber evidence="15">1.14.99.56</ecNumber>
    </recommendedName>
</protein>
<evidence type="ECO:0000256" key="6">
    <source>
        <dbReference type="ARBA" id="ARBA00023001"/>
    </source>
</evidence>
<dbReference type="EMBL" id="KV448732">
    <property type="protein sequence ID" value="OAX33653.1"/>
    <property type="molecule type" value="Genomic_DNA"/>
</dbReference>
<evidence type="ECO:0000256" key="12">
    <source>
        <dbReference type="ARBA" id="ARBA00023326"/>
    </source>
</evidence>
<evidence type="ECO:0000256" key="1">
    <source>
        <dbReference type="ARBA" id="ARBA00001973"/>
    </source>
</evidence>
<dbReference type="GO" id="GO:0030245">
    <property type="term" value="P:cellulose catabolic process"/>
    <property type="evidence" value="ECO:0007669"/>
    <property type="project" value="UniProtKB-KW"/>
</dbReference>
<comment type="catalytic activity">
    <reaction evidence="14">
        <text>[(1-&gt;4)-beta-D-glucosyl]n+m + reduced acceptor + O2 = 4-dehydro-beta-D-glucosyl-[(1-&gt;4)-beta-D-glucosyl]n-1 + [(1-&gt;4)-beta-D-glucosyl]m + acceptor + H2O.</text>
        <dbReference type="EC" id="1.14.99.56"/>
    </reaction>
</comment>
<keyword evidence="11" id="KW-0119">Carbohydrate metabolism</keyword>
<dbReference type="PANTHER" id="PTHR33353">
    <property type="entry name" value="PUTATIVE (AFU_ORTHOLOGUE AFUA_1G12560)-RELATED"/>
    <property type="match status" value="1"/>
</dbReference>
<keyword evidence="9" id="KW-0503">Monooxygenase</keyword>
<gene>
    <name evidence="19" type="ORF">K503DRAFT_700094</name>
</gene>
<dbReference type="Pfam" id="PF03443">
    <property type="entry name" value="AA9"/>
    <property type="match status" value="1"/>
</dbReference>
<dbReference type="InterPro" id="IPR005103">
    <property type="entry name" value="AA9_LPMO"/>
</dbReference>
<reference evidence="19 20" key="1">
    <citation type="submission" date="2016-06" db="EMBL/GenBank/DDBJ databases">
        <title>Comparative genomics of the ectomycorrhizal sister species Rhizopogon vinicolor and Rhizopogon vesiculosus (Basidiomycota: Boletales) reveals a divergence of the mating type B locus.</title>
        <authorList>
            <consortium name="DOE Joint Genome Institute"/>
            <person name="Mujic A.B."/>
            <person name="Kuo A."/>
            <person name="Tritt A."/>
            <person name="Lipzen A."/>
            <person name="Chen C."/>
            <person name="Johnson J."/>
            <person name="Sharma A."/>
            <person name="Barry K."/>
            <person name="Grigoriev I.V."/>
            <person name="Spatafora J.W."/>
        </authorList>
    </citation>
    <scope>NUCLEOTIDE SEQUENCE [LARGE SCALE GENOMIC DNA]</scope>
    <source>
        <strain evidence="19 20">AM-OR11-026</strain>
    </source>
</reference>
<feature type="domain" description="Auxiliary Activity family 9 catalytic" evidence="18">
    <location>
        <begin position="14"/>
        <end position="223"/>
    </location>
</feature>
<dbReference type="AlphaFoldDB" id="A0A1B7MM17"/>